<keyword evidence="3" id="KW-1185">Reference proteome</keyword>
<dbReference type="EMBL" id="JAQQFN010000006">
    <property type="protein sequence ID" value="MFL9883303.1"/>
    <property type="molecule type" value="Genomic_DNA"/>
</dbReference>
<organism evidence="2 3">
    <name type="scientific">Paraburkholderia agricolaris</name>
    <dbReference type="NCBI Taxonomy" id="2152888"/>
    <lineage>
        <taxon>Bacteria</taxon>
        <taxon>Pseudomonadati</taxon>
        <taxon>Pseudomonadota</taxon>
        <taxon>Betaproteobacteria</taxon>
        <taxon>Burkholderiales</taxon>
        <taxon>Burkholderiaceae</taxon>
        <taxon>Paraburkholderia</taxon>
    </lineage>
</organism>
<dbReference type="InterPro" id="IPR017850">
    <property type="entry name" value="Alkaline_phosphatase_core_sf"/>
</dbReference>
<comment type="caution">
    <text evidence="2">The sequence shown here is derived from an EMBL/GenBank/DDBJ whole genome shotgun (WGS) entry which is preliminary data.</text>
</comment>
<evidence type="ECO:0000313" key="2">
    <source>
        <dbReference type="EMBL" id="MFL9883303.1"/>
    </source>
</evidence>
<feature type="region of interest" description="Disordered" evidence="1">
    <location>
        <begin position="1"/>
        <end position="40"/>
    </location>
</feature>
<feature type="compositionally biased region" description="Polar residues" evidence="1">
    <location>
        <begin position="73"/>
        <end position="91"/>
    </location>
</feature>
<evidence type="ECO:0000256" key="1">
    <source>
        <dbReference type="SAM" id="MobiDB-lite"/>
    </source>
</evidence>
<name>A0ABW8ZLW0_9BURK</name>
<evidence type="ECO:0000313" key="3">
    <source>
        <dbReference type="Proteomes" id="UP001629249"/>
    </source>
</evidence>
<dbReference type="RefSeq" id="WP_408327668.1">
    <property type="nucleotide sequence ID" value="NZ_JAQQFH010000005.1"/>
</dbReference>
<dbReference type="SUPFAM" id="SSF53649">
    <property type="entry name" value="Alkaline phosphatase-like"/>
    <property type="match status" value="1"/>
</dbReference>
<dbReference type="Pfam" id="PF01663">
    <property type="entry name" value="Phosphodiest"/>
    <property type="match status" value="1"/>
</dbReference>
<dbReference type="Gene3D" id="2.60.120.200">
    <property type="match status" value="1"/>
</dbReference>
<dbReference type="Gene3D" id="3.40.720.10">
    <property type="entry name" value="Alkaline Phosphatase, subunit A"/>
    <property type="match status" value="2"/>
</dbReference>
<accession>A0ABW8ZLW0</accession>
<gene>
    <name evidence="2" type="ORF">PQR66_09725</name>
</gene>
<dbReference type="Proteomes" id="UP001629249">
    <property type="component" value="Unassembled WGS sequence"/>
</dbReference>
<feature type="region of interest" description="Disordered" evidence="1">
    <location>
        <begin position="73"/>
        <end position="93"/>
    </location>
</feature>
<dbReference type="InterPro" id="IPR013320">
    <property type="entry name" value="ConA-like_dom_sf"/>
</dbReference>
<sequence length="759" mass="77453">MRVDRSGFTPSKGRPEPWFRSHAGNGSGTTRPGGHRTSTPAWLQSLNRFAGLIALAVATAGTLSACNGSQTANPPAAGNTQANGSPATGGSQAAGPVVKRALVIDLDGATYGALKAGIAAGTLPNLAKLQIQLAYSGGVAGTLSQQPTFDTPGWATLLTGTWAARHQVMSDAPRQTPHSESVFQITKASSTGLNGVAAASSGLAQLLSADHSAGYLDTLADCSGNATASDCVTSQAVQMIDNGYTTIFAQYHAAQDAAVNYGVGAAQYANTLTQLDQSVGTLVAETAKQTNSQWLLVVTGNHGLSANSQDDGLPLAPESTTFIGLNQNANNGTGFNGAVAPTTLSALYASPSIADVTPTLLAYLNAVPAAASYAMDGSELLGAQPVSQLLAMVNNNNSSSASVVLNWTAPASGAITVLRDGRVIAANLPAGTTTYTDTQLAQELTTQGSYLLSYTVQAGATASPALRSTLTQVSFVPAVPLAATLTNGLTVYYPFGSTLPAADQLGHSTLGPYAADLPAAAGSVVAGPPGSAHGLLVDTNYVDSNGFEGYKLTPASGFDVSQGTAPQFTIGFWFKVQSCIATNDVPVFSNKNYVSGGNAGVAIGLFASSTANQCGIAFNIGSGSGVRADGPTSPYTQISVGQWIYVALSVDGVAKTMSMYALDPVLGKSEILAKSTGSVDLSKLSPFGQWGVGEDGTGTYLMNKCNGSVTPPYTAGKCATAPTYQEMFGELAMWNRALSQSEVESIFLSQKPLSTLLLN</sequence>
<reference evidence="2 3" key="1">
    <citation type="journal article" date="2024" name="Chem. Sci.">
        <title>Discovery of megapolipeptins by genome mining of a Burkholderiales bacteria collection.</title>
        <authorList>
            <person name="Paulo B.S."/>
            <person name="Recchia M.J.J."/>
            <person name="Lee S."/>
            <person name="Fergusson C.H."/>
            <person name="Romanowski S.B."/>
            <person name="Hernandez A."/>
            <person name="Krull N."/>
            <person name="Liu D.Y."/>
            <person name="Cavanagh H."/>
            <person name="Bos A."/>
            <person name="Gray C.A."/>
            <person name="Murphy B.T."/>
            <person name="Linington R.G."/>
            <person name="Eustaquio A.S."/>
        </authorList>
    </citation>
    <scope>NUCLEOTIDE SEQUENCE [LARGE SCALE GENOMIC DNA]</scope>
    <source>
        <strain evidence="2 3">RL16-012-BIC-B</strain>
    </source>
</reference>
<dbReference type="InterPro" id="IPR002591">
    <property type="entry name" value="Phosphodiest/P_Trfase"/>
</dbReference>
<dbReference type="SUPFAM" id="SSF49899">
    <property type="entry name" value="Concanavalin A-like lectins/glucanases"/>
    <property type="match status" value="1"/>
</dbReference>
<proteinExistence type="predicted"/>
<protein>
    <submittedName>
        <fullName evidence="2">Alkaline phosphatase family protein</fullName>
    </submittedName>
</protein>